<proteinExistence type="predicted"/>
<sequence>MNLLFPTILLGLCPLLTGAQEEKESLESK</sequence>
<reference evidence="1" key="1">
    <citation type="submission" date="2018-05" db="EMBL/GenBank/DDBJ databases">
        <authorList>
            <person name="Lanie J.A."/>
            <person name="Ng W.-L."/>
            <person name="Kazmierczak K.M."/>
            <person name="Andrzejewski T.M."/>
            <person name="Davidsen T.M."/>
            <person name="Wayne K.J."/>
            <person name="Tettelin H."/>
            <person name="Glass J.I."/>
            <person name="Rusch D."/>
            <person name="Podicherti R."/>
            <person name="Tsui H.-C.T."/>
            <person name="Winkler M.E."/>
        </authorList>
    </citation>
    <scope>NUCLEOTIDE SEQUENCE</scope>
</reference>
<gene>
    <name evidence="1" type="ORF">METZ01_LOCUS368965</name>
</gene>
<evidence type="ECO:0000313" key="1">
    <source>
        <dbReference type="EMBL" id="SVD16111.1"/>
    </source>
</evidence>
<feature type="non-terminal residue" evidence="1">
    <location>
        <position position="29"/>
    </location>
</feature>
<organism evidence="1">
    <name type="scientific">marine metagenome</name>
    <dbReference type="NCBI Taxonomy" id="408172"/>
    <lineage>
        <taxon>unclassified sequences</taxon>
        <taxon>metagenomes</taxon>
        <taxon>ecological metagenomes</taxon>
    </lineage>
</organism>
<dbReference type="AlphaFoldDB" id="A0A382T4A1"/>
<protein>
    <submittedName>
        <fullName evidence="1">Uncharacterized protein</fullName>
    </submittedName>
</protein>
<accession>A0A382T4A1</accession>
<name>A0A382T4A1_9ZZZZ</name>
<dbReference type="EMBL" id="UINC01133274">
    <property type="protein sequence ID" value="SVD16111.1"/>
    <property type="molecule type" value="Genomic_DNA"/>
</dbReference>